<evidence type="ECO:0000313" key="2">
    <source>
        <dbReference type="Proteomes" id="UP000593572"/>
    </source>
</evidence>
<proteinExistence type="predicted"/>
<keyword evidence="2" id="KW-1185">Reference proteome</keyword>
<comment type="caution">
    <text evidence="1">The sequence shown here is derived from an EMBL/GenBank/DDBJ whole genome shotgun (WGS) entry which is preliminary data.</text>
</comment>
<protein>
    <submittedName>
        <fullName evidence="1">Uncharacterized protein</fullName>
    </submittedName>
</protein>
<name>A0A7J8MGM1_9ROSI</name>
<evidence type="ECO:0000313" key="1">
    <source>
        <dbReference type="EMBL" id="MBA0563877.1"/>
    </source>
</evidence>
<dbReference type="EMBL" id="JABEZX010000008">
    <property type="protein sequence ID" value="MBA0563877.1"/>
    <property type="molecule type" value="Genomic_DNA"/>
</dbReference>
<gene>
    <name evidence="1" type="ORF">Golob_008839</name>
</gene>
<dbReference type="Proteomes" id="UP000593572">
    <property type="component" value="Unassembled WGS sequence"/>
</dbReference>
<accession>A0A7J8MGM1</accession>
<sequence>MSIVALKGTEPVVRPISQGFSRTGVMIHTVILRMIRQAPLLAPLVPITGLCFALEAHPA</sequence>
<organism evidence="1 2">
    <name type="scientific">Gossypium lobatum</name>
    <dbReference type="NCBI Taxonomy" id="34289"/>
    <lineage>
        <taxon>Eukaryota</taxon>
        <taxon>Viridiplantae</taxon>
        <taxon>Streptophyta</taxon>
        <taxon>Embryophyta</taxon>
        <taxon>Tracheophyta</taxon>
        <taxon>Spermatophyta</taxon>
        <taxon>Magnoliopsida</taxon>
        <taxon>eudicotyledons</taxon>
        <taxon>Gunneridae</taxon>
        <taxon>Pentapetalae</taxon>
        <taxon>rosids</taxon>
        <taxon>malvids</taxon>
        <taxon>Malvales</taxon>
        <taxon>Malvaceae</taxon>
        <taxon>Malvoideae</taxon>
        <taxon>Gossypium</taxon>
    </lineage>
</organism>
<reference evidence="1 2" key="1">
    <citation type="journal article" date="2019" name="Genome Biol. Evol.">
        <title>Insights into the evolution of the New World diploid cottons (Gossypium, subgenus Houzingenia) based on genome sequencing.</title>
        <authorList>
            <person name="Grover C.E."/>
            <person name="Arick M.A. 2nd"/>
            <person name="Thrash A."/>
            <person name="Conover J.L."/>
            <person name="Sanders W.S."/>
            <person name="Peterson D.G."/>
            <person name="Frelichowski J.E."/>
            <person name="Scheffler J.A."/>
            <person name="Scheffler B.E."/>
            <person name="Wendel J.F."/>
        </authorList>
    </citation>
    <scope>NUCLEOTIDE SEQUENCE [LARGE SCALE GENOMIC DNA]</scope>
    <source>
        <strain evidence="1">157</strain>
        <tissue evidence="1">Leaf</tissue>
    </source>
</reference>
<dbReference type="AlphaFoldDB" id="A0A7J8MGM1"/>